<dbReference type="GO" id="GO:0016747">
    <property type="term" value="F:acyltransferase activity, transferring groups other than amino-acyl groups"/>
    <property type="evidence" value="ECO:0007669"/>
    <property type="project" value="InterPro"/>
</dbReference>
<evidence type="ECO:0000259" key="1">
    <source>
        <dbReference type="PROSITE" id="PS51186"/>
    </source>
</evidence>
<name>A0A329QEK1_9BACL</name>
<dbReference type="SUPFAM" id="SSF55729">
    <property type="entry name" value="Acyl-CoA N-acyltransferases (Nat)"/>
    <property type="match status" value="1"/>
</dbReference>
<dbReference type="Proteomes" id="UP000250642">
    <property type="component" value="Unassembled WGS sequence"/>
</dbReference>
<dbReference type="EMBL" id="QEVW01000022">
    <property type="protein sequence ID" value="RAW10903.1"/>
    <property type="molecule type" value="Genomic_DNA"/>
</dbReference>
<dbReference type="RefSeq" id="WP_113055763.1">
    <property type="nucleotide sequence ID" value="NZ_QEVW01000022.1"/>
</dbReference>
<gene>
    <name evidence="2" type="ORF">DC345_26525</name>
</gene>
<keyword evidence="2" id="KW-0808">Transferase</keyword>
<dbReference type="InterPro" id="IPR016181">
    <property type="entry name" value="Acyl_CoA_acyltransferase"/>
</dbReference>
<dbReference type="AlphaFoldDB" id="A0A329QEK1"/>
<dbReference type="PANTHER" id="PTHR43415:SF3">
    <property type="entry name" value="GNAT-FAMILY ACETYLTRANSFERASE"/>
    <property type="match status" value="1"/>
</dbReference>
<reference evidence="2 3" key="1">
    <citation type="submission" date="2018-04" db="EMBL/GenBank/DDBJ databases">
        <title>Paenibacillus taichungensis Genome sequencing and assembly.</title>
        <authorList>
            <person name="Xu J."/>
            <person name="Rensing C."/>
            <person name="Mazhar H.S."/>
        </authorList>
    </citation>
    <scope>NUCLEOTIDE SEQUENCE [LARGE SCALE GENOMIC DNA]</scope>
    <source>
        <strain evidence="2 3">NC1</strain>
    </source>
</reference>
<proteinExistence type="predicted"/>
<feature type="domain" description="N-acetyltransferase" evidence="1">
    <location>
        <begin position="12"/>
        <end position="173"/>
    </location>
</feature>
<dbReference type="Gene3D" id="3.40.630.30">
    <property type="match status" value="1"/>
</dbReference>
<dbReference type="PANTHER" id="PTHR43415">
    <property type="entry name" value="SPERMIDINE N(1)-ACETYLTRANSFERASE"/>
    <property type="match status" value="1"/>
</dbReference>
<dbReference type="InterPro" id="IPR000182">
    <property type="entry name" value="GNAT_dom"/>
</dbReference>
<accession>A0A329QEK1</accession>
<organism evidence="2 3">
    <name type="scientific">Paenibacillus taichungensis</name>
    <dbReference type="NCBI Taxonomy" id="484184"/>
    <lineage>
        <taxon>Bacteria</taxon>
        <taxon>Bacillati</taxon>
        <taxon>Bacillota</taxon>
        <taxon>Bacilli</taxon>
        <taxon>Bacillales</taxon>
        <taxon>Paenibacillaceae</taxon>
        <taxon>Paenibacillus</taxon>
    </lineage>
</organism>
<sequence length="175" mass="20405">MHHDYVIKNNKFILTPVTEADIELMRGWRNSPLNHSSFLTNNYIDMDQQKRWFENYLQKTNDIMFIVKDLEDSGKRVGMLGLYDIDNDKNKKKAEFGRLLIGEPSTRGKGLGLAVTLNLCKFGFQILELDEIYLEVITDNVTAHKIYKKAGFLETERYSINGKEIIKMSLFKENF</sequence>
<dbReference type="Pfam" id="PF13302">
    <property type="entry name" value="Acetyltransf_3"/>
    <property type="match status" value="1"/>
</dbReference>
<evidence type="ECO:0000313" key="2">
    <source>
        <dbReference type="EMBL" id="RAW10903.1"/>
    </source>
</evidence>
<protein>
    <submittedName>
        <fullName evidence="2">GNAT family N-acetyltransferase</fullName>
    </submittedName>
</protein>
<evidence type="ECO:0000313" key="3">
    <source>
        <dbReference type="Proteomes" id="UP000250642"/>
    </source>
</evidence>
<dbReference type="PROSITE" id="PS51186">
    <property type="entry name" value="GNAT"/>
    <property type="match status" value="1"/>
</dbReference>
<comment type="caution">
    <text evidence="2">The sequence shown here is derived from an EMBL/GenBank/DDBJ whole genome shotgun (WGS) entry which is preliminary data.</text>
</comment>